<keyword evidence="2" id="KW-1185">Reference proteome</keyword>
<dbReference type="EMBL" id="BAABKX010000009">
    <property type="protein sequence ID" value="GAA5051621.1"/>
    <property type="molecule type" value="Genomic_DNA"/>
</dbReference>
<organism evidence="1 2">
    <name type="scientific">Haladaptatus pallidirubidus</name>
    <dbReference type="NCBI Taxonomy" id="1008152"/>
    <lineage>
        <taxon>Archaea</taxon>
        <taxon>Methanobacteriati</taxon>
        <taxon>Methanobacteriota</taxon>
        <taxon>Stenosarchaea group</taxon>
        <taxon>Halobacteria</taxon>
        <taxon>Halobacteriales</taxon>
        <taxon>Haladaptataceae</taxon>
        <taxon>Haladaptatus</taxon>
    </lineage>
</organism>
<protein>
    <submittedName>
        <fullName evidence="1">Uncharacterized protein</fullName>
    </submittedName>
</protein>
<accession>A0AAV3UIC3</accession>
<comment type="caution">
    <text evidence="1">The sequence shown here is derived from an EMBL/GenBank/DDBJ whole genome shotgun (WGS) entry which is preliminary data.</text>
</comment>
<proteinExistence type="predicted"/>
<dbReference type="AlphaFoldDB" id="A0AAV3UIC3"/>
<gene>
    <name evidence="1" type="ORF">GCM10025751_26910</name>
</gene>
<evidence type="ECO:0000313" key="2">
    <source>
        <dbReference type="Proteomes" id="UP001501729"/>
    </source>
</evidence>
<evidence type="ECO:0000313" key="1">
    <source>
        <dbReference type="EMBL" id="GAA5051621.1"/>
    </source>
</evidence>
<reference evidence="1 2" key="1">
    <citation type="journal article" date="2019" name="Int. J. Syst. Evol. Microbiol.">
        <title>The Global Catalogue of Microorganisms (GCM) 10K type strain sequencing project: providing services to taxonomists for standard genome sequencing and annotation.</title>
        <authorList>
            <consortium name="The Broad Institute Genomics Platform"/>
            <consortium name="The Broad Institute Genome Sequencing Center for Infectious Disease"/>
            <person name="Wu L."/>
            <person name="Ma J."/>
        </authorList>
    </citation>
    <scope>NUCLEOTIDE SEQUENCE [LARGE SCALE GENOMIC DNA]</scope>
    <source>
        <strain evidence="1 2">JCM 17504</strain>
    </source>
</reference>
<sequence>MIAFVPLRDSDAGALTKYFGKVAGEDEYKYRAIECRQCSLPSYIDDAQKALIRGVDEYRDPEAVCEELRSWVDRLERGAVDLNELVTTIGSLKCCQRSRQSFP</sequence>
<dbReference type="Proteomes" id="UP001501729">
    <property type="component" value="Unassembled WGS sequence"/>
</dbReference>
<name>A0AAV3UIC3_9EURY</name>
<dbReference type="RefSeq" id="WP_390184851.1">
    <property type="nucleotide sequence ID" value="NZ_JBHMAI010000003.1"/>
</dbReference>